<protein>
    <submittedName>
        <fullName evidence="2">Uncharacterized membrane protein HdeD (DUF308 family)</fullName>
    </submittedName>
</protein>
<keyword evidence="3" id="KW-1185">Reference proteome</keyword>
<dbReference type="RefSeq" id="WP_126535926.1">
    <property type="nucleotide sequence ID" value="NZ_BSPM01000008.1"/>
</dbReference>
<feature type="transmembrane region" description="Helical" evidence="1">
    <location>
        <begin position="133"/>
        <end position="150"/>
    </location>
</feature>
<evidence type="ECO:0000313" key="3">
    <source>
        <dbReference type="Proteomes" id="UP000294547"/>
    </source>
</evidence>
<dbReference type="Proteomes" id="UP000294547">
    <property type="component" value="Unassembled WGS sequence"/>
</dbReference>
<reference evidence="2 3" key="1">
    <citation type="submission" date="2019-03" db="EMBL/GenBank/DDBJ databases">
        <title>Genomic Encyclopedia of Type Strains, Phase IV (KMG-IV): sequencing the most valuable type-strain genomes for metagenomic binning, comparative biology and taxonomic classification.</title>
        <authorList>
            <person name="Goeker M."/>
        </authorList>
    </citation>
    <scope>NUCLEOTIDE SEQUENCE [LARGE SCALE GENOMIC DNA]</scope>
    <source>
        <strain evidence="2 3">DSM 102969</strain>
    </source>
</reference>
<gene>
    <name evidence="2" type="ORF">EDD54_1051</name>
</gene>
<organism evidence="2 3">
    <name type="scientific">Oharaeibacter diazotrophicus</name>
    <dbReference type="NCBI Taxonomy" id="1920512"/>
    <lineage>
        <taxon>Bacteria</taxon>
        <taxon>Pseudomonadati</taxon>
        <taxon>Pseudomonadota</taxon>
        <taxon>Alphaproteobacteria</taxon>
        <taxon>Hyphomicrobiales</taxon>
        <taxon>Pleomorphomonadaceae</taxon>
        <taxon>Oharaeibacter</taxon>
    </lineage>
</organism>
<keyword evidence="1" id="KW-1133">Transmembrane helix</keyword>
<evidence type="ECO:0000313" key="2">
    <source>
        <dbReference type="EMBL" id="TDP87164.1"/>
    </source>
</evidence>
<proteinExistence type="predicted"/>
<dbReference type="EMBL" id="SNXY01000006">
    <property type="protein sequence ID" value="TDP87164.1"/>
    <property type="molecule type" value="Genomic_DNA"/>
</dbReference>
<name>A0A4R6RKZ4_9HYPH</name>
<dbReference type="OrthoDB" id="6773069at2"/>
<feature type="transmembrane region" description="Helical" evidence="1">
    <location>
        <begin position="80"/>
        <end position="98"/>
    </location>
</feature>
<evidence type="ECO:0000256" key="1">
    <source>
        <dbReference type="SAM" id="Phobius"/>
    </source>
</evidence>
<feature type="transmembrane region" description="Helical" evidence="1">
    <location>
        <begin position="104"/>
        <end position="126"/>
    </location>
</feature>
<keyword evidence="1" id="KW-0472">Membrane</keyword>
<sequence length="445" mass="48540">MLKLAFLLIGPASFRSKWYVLAVLGGLLVALALVIAADASDRVTLLAQTAIGLVFVANGVVSAMSAALGRVEGSARFVTAAKALGLVLIGALVMGVPVRTDVGLAVFVGLALVLDGIWRIGFAFLVRYGNWRAMATFGAVELLLALLLYADWPLPPGRNVAVCIGLLIALWGVLLIRMGLMLRTLDDEVAILNLPVFGGRGWYDHAPVLIDTGETVAVEHPLTVRIWTPVGSAYEPERRLLIDRYIAAVDGNGVMSTGHSALEMKPDLYISHYPAVELDRSRADFMASFRGTAENDFKGRFQPSYEHECAEWCPADGNVEFRNYDPRRLRAFWVGYRQDDTYNLTNRNCSVAVAAALDAALEGSLATRFAWARLVGLLLNPDLWVAAMICNRAASMTWTPGLVLDYARTLARIVERGEVGWTARLFAFFARLRRGGAPDNEPRTA</sequence>
<dbReference type="AlphaFoldDB" id="A0A4R6RKZ4"/>
<keyword evidence="1" id="KW-0812">Transmembrane</keyword>
<feature type="transmembrane region" description="Helical" evidence="1">
    <location>
        <begin position="46"/>
        <end position="68"/>
    </location>
</feature>
<accession>A0A4R6RKZ4</accession>
<feature type="transmembrane region" description="Helical" evidence="1">
    <location>
        <begin position="156"/>
        <end position="176"/>
    </location>
</feature>
<comment type="caution">
    <text evidence="2">The sequence shown here is derived from an EMBL/GenBank/DDBJ whole genome shotgun (WGS) entry which is preliminary data.</text>
</comment>